<dbReference type="SUPFAM" id="SSF52317">
    <property type="entry name" value="Class I glutamine amidotransferase-like"/>
    <property type="match status" value="1"/>
</dbReference>
<organism evidence="2 3">
    <name type="scientific">Artemisia annua</name>
    <name type="common">Sweet wormwood</name>
    <dbReference type="NCBI Taxonomy" id="35608"/>
    <lineage>
        <taxon>Eukaryota</taxon>
        <taxon>Viridiplantae</taxon>
        <taxon>Streptophyta</taxon>
        <taxon>Embryophyta</taxon>
        <taxon>Tracheophyta</taxon>
        <taxon>Spermatophyta</taxon>
        <taxon>Magnoliopsida</taxon>
        <taxon>eudicotyledons</taxon>
        <taxon>Gunneridae</taxon>
        <taxon>Pentapetalae</taxon>
        <taxon>asterids</taxon>
        <taxon>campanulids</taxon>
        <taxon>Asterales</taxon>
        <taxon>Asteraceae</taxon>
        <taxon>Asteroideae</taxon>
        <taxon>Anthemideae</taxon>
        <taxon>Artemisiinae</taxon>
        <taxon>Artemisia</taxon>
    </lineage>
</organism>
<sequence length="127" mass="14688">MNRVYLCLFLGFLILGCKTPEDNQVASISYADQVIQIPNWLARSDQGAVAVVECVQRRFYGFQYHPEVLRMVYKMVTAPRVHEIRHHILWPKIPHSTATEYKWSSLSMNERIADSAYDGVVLCEIGW</sequence>
<dbReference type="PROSITE" id="PS51257">
    <property type="entry name" value="PROKAR_LIPOPROTEIN"/>
    <property type="match status" value="1"/>
</dbReference>
<name>A0A2U1KCF6_ARTAN</name>
<protein>
    <submittedName>
        <fullName evidence="2">GMP synthase</fullName>
    </submittedName>
</protein>
<accession>A0A2U1KCF6</accession>
<gene>
    <name evidence="2" type="ORF">CTI12_AA619160</name>
</gene>
<keyword evidence="1" id="KW-0732">Signal</keyword>
<feature type="signal peptide" evidence="1">
    <location>
        <begin position="1"/>
        <end position="19"/>
    </location>
</feature>
<reference evidence="2 3" key="1">
    <citation type="journal article" date="2018" name="Mol. Plant">
        <title>The genome of Artemisia annua provides insight into the evolution of Asteraceae family and artemisinin biosynthesis.</title>
        <authorList>
            <person name="Shen Q."/>
            <person name="Zhang L."/>
            <person name="Liao Z."/>
            <person name="Wang S."/>
            <person name="Yan T."/>
            <person name="Shi P."/>
            <person name="Liu M."/>
            <person name="Fu X."/>
            <person name="Pan Q."/>
            <person name="Wang Y."/>
            <person name="Lv Z."/>
            <person name="Lu X."/>
            <person name="Zhang F."/>
            <person name="Jiang W."/>
            <person name="Ma Y."/>
            <person name="Chen M."/>
            <person name="Hao X."/>
            <person name="Li L."/>
            <person name="Tang Y."/>
            <person name="Lv G."/>
            <person name="Zhou Y."/>
            <person name="Sun X."/>
            <person name="Brodelius P.E."/>
            <person name="Rose J.K.C."/>
            <person name="Tang K."/>
        </authorList>
    </citation>
    <scope>NUCLEOTIDE SEQUENCE [LARGE SCALE GENOMIC DNA]</scope>
    <source>
        <strain evidence="3">cv. Huhao1</strain>
        <tissue evidence="2">Leaf</tissue>
    </source>
</reference>
<keyword evidence="3" id="KW-1185">Reference proteome</keyword>
<evidence type="ECO:0000256" key="1">
    <source>
        <dbReference type="SAM" id="SignalP"/>
    </source>
</evidence>
<dbReference type="InterPro" id="IPR029062">
    <property type="entry name" value="Class_I_gatase-like"/>
</dbReference>
<proteinExistence type="predicted"/>
<feature type="chain" id="PRO_5015786591" evidence="1">
    <location>
        <begin position="20"/>
        <end position="127"/>
    </location>
</feature>
<evidence type="ECO:0000313" key="3">
    <source>
        <dbReference type="Proteomes" id="UP000245207"/>
    </source>
</evidence>
<dbReference type="EMBL" id="PKPP01022773">
    <property type="protein sequence ID" value="PWA34391.1"/>
    <property type="molecule type" value="Genomic_DNA"/>
</dbReference>
<evidence type="ECO:0000313" key="2">
    <source>
        <dbReference type="EMBL" id="PWA34391.1"/>
    </source>
</evidence>
<dbReference type="OrthoDB" id="1741737at2759"/>
<dbReference type="Gene3D" id="3.40.50.880">
    <property type="match status" value="1"/>
</dbReference>
<dbReference type="Proteomes" id="UP000245207">
    <property type="component" value="Unassembled WGS sequence"/>
</dbReference>
<comment type="caution">
    <text evidence="2">The sequence shown here is derived from an EMBL/GenBank/DDBJ whole genome shotgun (WGS) entry which is preliminary data.</text>
</comment>
<dbReference type="STRING" id="35608.A0A2U1KCF6"/>
<dbReference type="AlphaFoldDB" id="A0A2U1KCF6"/>